<accession>A0A431TPK9</accession>
<feature type="domain" description="DUF3806" evidence="1">
    <location>
        <begin position="27"/>
        <end position="109"/>
    </location>
</feature>
<sequence length="127" mass="13878">MDRQRAHVAALLQKHRPGHRFQRSPADFAELQSLVDAHVVQNMDTWGLQALGVVFGDALQAANAPLAWCEVTDEFGTDPTLRVGSTSYQVNALTMISKRIERGETVDVLDLANHVKQSVAQATGGKQ</sequence>
<evidence type="ECO:0000259" key="1">
    <source>
        <dbReference type="Pfam" id="PF12713"/>
    </source>
</evidence>
<keyword evidence="3" id="KW-1185">Reference proteome</keyword>
<gene>
    <name evidence="2" type="ORF">EJP69_08625</name>
</gene>
<name>A0A431TPK9_9BURK</name>
<reference evidence="2 3" key="1">
    <citation type="submission" date="2018-12" db="EMBL/GenBank/DDBJ databases">
        <title>The genome of Variovorax gossypii DSM 100435.</title>
        <authorList>
            <person name="Gao J."/>
            <person name="Sun J."/>
        </authorList>
    </citation>
    <scope>NUCLEOTIDE SEQUENCE [LARGE SCALE GENOMIC DNA]</scope>
    <source>
        <strain evidence="2 3">DSM 100435</strain>
    </source>
</reference>
<comment type="caution">
    <text evidence="2">The sequence shown here is derived from an EMBL/GenBank/DDBJ whole genome shotgun (WGS) entry which is preliminary data.</text>
</comment>
<dbReference type="InterPro" id="IPR024266">
    <property type="entry name" value="DUF3806"/>
</dbReference>
<dbReference type="Proteomes" id="UP000267418">
    <property type="component" value="Unassembled WGS sequence"/>
</dbReference>
<protein>
    <submittedName>
        <fullName evidence="2">DUF3806 domain-containing protein</fullName>
    </submittedName>
</protein>
<dbReference type="OrthoDB" id="8781168at2"/>
<dbReference type="EMBL" id="RXOE01000002">
    <property type="protein sequence ID" value="RTQ35665.1"/>
    <property type="molecule type" value="Genomic_DNA"/>
</dbReference>
<organism evidence="2 3">
    <name type="scientific">Variovorax gossypii</name>
    <dbReference type="NCBI Taxonomy" id="1679495"/>
    <lineage>
        <taxon>Bacteria</taxon>
        <taxon>Pseudomonadati</taxon>
        <taxon>Pseudomonadota</taxon>
        <taxon>Betaproteobacteria</taxon>
        <taxon>Burkholderiales</taxon>
        <taxon>Comamonadaceae</taxon>
        <taxon>Variovorax</taxon>
    </lineage>
</organism>
<evidence type="ECO:0000313" key="3">
    <source>
        <dbReference type="Proteomes" id="UP000267418"/>
    </source>
</evidence>
<dbReference type="Pfam" id="PF12713">
    <property type="entry name" value="DUF3806"/>
    <property type="match status" value="1"/>
</dbReference>
<proteinExistence type="predicted"/>
<dbReference type="AlphaFoldDB" id="A0A431TPK9"/>
<dbReference type="Gene3D" id="1.20.120.1090">
    <property type="match status" value="1"/>
</dbReference>
<evidence type="ECO:0000313" key="2">
    <source>
        <dbReference type="EMBL" id="RTQ35665.1"/>
    </source>
</evidence>